<name>A0A3M7SZB2_BRAPC</name>
<comment type="caution">
    <text evidence="1">The sequence shown here is derived from an EMBL/GenBank/DDBJ whole genome shotgun (WGS) entry which is preliminary data.</text>
</comment>
<dbReference type="EMBL" id="REGN01000561">
    <property type="protein sequence ID" value="RNA41086.1"/>
    <property type="molecule type" value="Genomic_DNA"/>
</dbReference>
<evidence type="ECO:0000313" key="1">
    <source>
        <dbReference type="EMBL" id="RNA41086.1"/>
    </source>
</evidence>
<proteinExistence type="predicted"/>
<protein>
    <submittedName>
        <fullName evidence="1">Uncharacterized protein</fullName>
    </submittedName>
</protein>
<reference evidence="1 2" key="1">
    <citation type="journal article" date="2018" name="Sci. Rep.">
        <title>Genomic signatures of local adaptation to the degree of environmental predictability in rotifers.</title>
        <authorList>
            <person name="Franch-Gras L."/>
            <person name="Hahn C."/>
            <person name="Garcia-Roger E.M."/>
            <person name="Carmona M.J."/>
            <person name="Serra M."/>
            <person name="Gomez A."/>
        </authorList>
    </citation>
    <scope>NUCLEOTIDE SEQUENCE [LARGE SCALE GENOMIC DNA]</scope>
    <source>
        <strain evidence="1">HYR1</strain>
    </source>
</reference>
<dbReference type="Proteomes" id="UP000276133">
    <property type="component" value="Unassembled WGS sequence"/>
</dbReference>
<keyword evidence="2" id="KW-1185">Reference proteome</keyword>
<dbReference type="AlphaFoldDB" id="A0A3M7SZB2"/>
<gene>
    <name evidence="1" type="ORF">BpHYR1_035088</name>
</gene>
<sequence length="68" mass="8110">MNENIFNNVFINEYQEIPFIEQFKNHVPNWGAKIVYNGISNIILSNTCSIEVTNFRFNSEFERYCKIN</sequence>
<accession>A0A3M7SZB2</accession>
<evidence type="ECO:0000313" key="2">
    <source>
        <dbReference type="Proteomes" id="UP000276133"/>
    </source>
</evidence>
<organism evidence="1 2">
    <name type="scientific">Brachionus plicatilis</name>
    <name type="common">Marine rotifer</name>
    <name type="synonym">Brachionus muelleri</name>
    <dbReference type="NCBI Taxonomy" id="10195"/>
    <lineage>
        <taxon>Eukaryota</taxon>
        <taxon>Metazoa</taxon>
        <taxon>Spiralia</taxon>
        <taxon>Gnathifera</taxon>
        <taxon>Rotifera</taxon>
        <taxon>Eurotatoria</taxon>
        <taxon>Monogononta</taxon>
        <taxon>Pseudotrocha</taxon>
        <taxon>Ploima</taxon>
        <taxon>Brachionidae</taxon>
        <taxon>Brachionus</taxon>
    </lineage>
</organism>